<feature type="domain" description="Tyr recombinase" evidence="5">
    <location>
        <begin position="144"/>
        <end position="345"/>
    </location>
</feature>
<dbReference type="PROSITE" id="PS51900">
    <property type="entry name" value="CB"/>
    <property type="match status" value="1"/>
</dbReference>
<evidence type="ECO:0000313" key="8">
    <source>
        <dbReference type="Proteomes" id="UP000471126"/>
    </source>
</evidence>
<dbReference type="GO" id="GO:0006310">
    <property type="term" value="P:DNA recombination"/>
    <property type="evidence" value="ECO:0007669"/>
    <property type="project" value="UniProtKB-KW"/>
</dbReference>
<dbReference type="PANTHER" id="PTHR34605:SF4">
    <property type="entry name" value="DNA ADENINE METHYLTRANSFERASE"/>
    <property type="match status" value="1"/>
</dbReference>
<dbReference type="SUPFAM" id="SSF47823">
    <property type="entry name" value="lambda integrase-like, N-terminal domain"/>
    <property type="match status" value="1"/>
</dbReference>
<keyword evidence="2 4" id="KW-0238">DNA-binding</keyword>
<dbReference type="PROSITE" id="PS51898">
    <property type="entry name" value="TYR_RECOMBINASE"/>
    <property type="match status" value="1"/>
</dbReference>
<gene>
    <name evidence="7" type="ORF">GCU54_00025</name>
</gene>
<dbReference type="InterPro" id="IPR004107">
    <property type="entry name" value="Integrase_SAM-like_N"/>
</dbReference>
<evidence type="ECO:0000259" key="6">
    <source>
        <dbReference type="PROSITE" id="PS51900"/>
    </source>
</evidence>
<sequence length="347" mass="36636">MSERPVDPLPGEEQPSPHRVAVPVIPADDGLLLPGDLTAVGAYVDASLADSTREAYARDLAAWATWCRSRSLPAELPADPLTVAAWLAAMADDGHSPRYVARRLSALNDAHRNAGLPAPGDSEGVRRTLTGIRRTAVRGGYRPRRARAVDTATVRALVEDLPDGLGGARDRCLILVGYALGLRASDLCGLRIEDLVPAGHGGLDVLLRFSKTDQEGAGETLALAEGVRETTCPVRAVRAWLAALAEQGVTSGPLFRSVGKGSAPRLGPAPLTTRSVDLVLQRAAERAGVSAEGLSPHSLRRGFATTAYAQGVPEKEISRTGRWRSLVVRSYDASSRWADPASGSLGL</sequence>
<dbReference type="AlphaFoldDB" id="A0A6P0GD22"/>
<evidence type="ECO:0000256" key="4">
    <source>
        <dbReference type="PROSITE-ProRule" id="PRU01248"/>
    </source>
</evidence>
<reference evidence="7 8" key="1">
    <citation type="submission" date="2019-12" db="EMBL/GenBank/DDBJ databases">
        <title>WGS of CPCC 203550 I12A-02606.</title>
        <authorList>
            <person name="Jiang Z."/>
        </authorList>
    </citation>
    <scope>NUCLEOTIDE SEQUENCE [LARGE SCALE GENOMIC DNA]</scope>
    <source>
        <strain evidence="7 8">I12A-02606</strain>
    </source>
</reference>
<evidence type="ECO:0000256" key="3">
    <source>
        <dbReference type="ARBA" id="ARBA00023172"/>
    </source>
</evidence>
<dbReference type="SUPFAM" id="SSF56349">
    <property type="entry name" value="DNA breaking-rejoining enzymes"/>
    <property type="match status" value="1"/>
</dbReference>
<dbReference type="EMBL" id="JAAGWE010000001">
    <property type="protein sequence ID" value="NEM04417.1"/>
    <property type="molecule type" value="Genomic_DNA"/>
</dbReference>
<keyword evidence="3" id="KW-0233">DNA recombination</keyword>
<dbReference type="CDD" id="cd00799">
    <property type="entry name" value="INT_Cre_C"/>
    <property type="match status" value="1"/>
</dbReference>
<evidence type="ECO:0000256" key="1">
    <source>
        <dbReference type="ARBA" id="ARBA00022908"/>
    </source>
</evidence>
<dbReference type="Gene3D" id="1.10.443.10">
    <property type="entry name" value="Intergrase catalytic core"/>
    <property type="match status" value="1"/>
</dbReference>
<dbReference type="Proteomes" id="UP000471126">
    <property type="component" value="Unassembled WGS sequence"/>
</dbReference>
<proteinExistence type="predicted"/>
<dbReference type="Pfam" id="PF00589">
    <property type="entry name" value="Phage_integrase"/>
    <property type="match status" value="1"/>
</dbReference>
<dbReference type="GO" id="GO:0015074">
    <property type="term" value="P:DNA integration"/>
    <property type="evidence" value="ECO:0007669"/>
    <property type="project" value="UniProtKB-KW"/>
</dbReference>
<dbReference type="InterPro" id="IPR052925">
    <property type="entry name" value="Phage_Integrase-like_Recomb"/>
</dbReference>
<name>A0A6P0GD22_9ACTN</name>
<evidence type="ECO:0000313" key="7">
    <source>
        <dbReference type="EMBL" id="NEM04417.1"/>
    </source>
</evidence>
<evidence type="ECO:0000256" key="2">
    <source>
        <dbReference type="ARBA" id="ARBA00023125"/>
    </source>
</evidence>
<comment type="caution">
    <text evidence="7">The sequence shown here is derived from an EMBL/GenBank/DDBJ whole genome shotgun (WGS) entry which is preliminary data.</text>
</comment>
<accession>A0A6P0GD22</accession>
<protein>
    <submittedName>
        <fullName evidence="7">Tyrosine-type recombinase/integrase</fullName>
    </submittedName>
</protein>
<organism evidence="7 8">
    <name type="scientific">Geodermatophilus normandii</name>
    <dbReference type="NCBI Taxonomy" id="1137989"/>
    <lineage>
        <taxon>Bacteria</taxon>
        <taxon>Bacillati</taxon>
        <taxon>Actinomycetota</taxon>
        <taxon>Actinomycetes</taxon>
        <taxon>Geodermatophilales</taxon>
        <taxon>Geodermatophilaceae</taxon>
        <taxon>Geodermatophilus</taxon>
    </lineage>
</organism>
<dbReference type="InterPro" id="IPR010998">
    <property type="entry name" value="Integrase_recombinase_N"/>
</dbReference>
<keyword evidence="1" id="KW-0229">DNA integration</keyword>
<feature type="domain" description="Core-binding (CB)" evidence="6">
    <location>
        <begin position="34"/>
        <end position="115"/>
    </location>
</feature>
<dbReference type="InterPro" id="IPR011010">
    <property type="entry name" value="DNA_brk_join_enz"/>
</dbReference>
<dbReference type="InterPro" id="IPR002104">
    <property type="entry name" value="Integrase_catalytic"/>
</dbReference>
<dbReference type="Pfam" id="PF02899">
    <property type="entry name" value="Phage_int_SAM_1"/>
    <property type="match status" value="1"/>
</dbReference>
<dbReference type="InterPro" id="IPR044068">
    <property type="entry name" value="CB"/>
</dbReference>
<dbReference type="PANTHER" id="PTHR34605">
    <property type="entry name" value="PHAGE_INTEGRASE DOMAIN-CONTAINING PROTEIN"/>
    <property type="match status" value="1"/>
</dbReference>
<dbReference type="GO" id="GO:0003677">
    <property type="term" value="F:DNA binding"/>
    <property type="evidence" value="ECO:0007669"/>
    <property type="project" value="UniProtKB-UniRule"/>
</dbReference>
<dbReference type="Gene3D" id="1.10.150.130">
    <property type="match status" value="1"/>
</dbReference>
<evidence type="ECO:0000259" key="5">
    <source>
        <dbReference type="PROSITE" id="PS51898"/>
    </source>
</evidence>
<dbReference type="InterPro" id="IPR013762">
    <property type="entry name" value="Integrase-like_cat_sf"/>
</dbReference>